<protein>
    <submittedName>
        <fullName evidence="2">Uncharacterized protein</fullName>
    </submittedName>
</protein>
<accession>A0ABP6BKE5</accession>
<reference evidence="3" key="1">
    <citation type="journal article" date="2019" name="Int. J. Syst. Evol. Microbiol.">
        <title>The Global Catalogue of Microorganisms (GCM) 10K type strain sequencing project: providing services to taxonomists for standard genome sequencing and annotation.</title>
        <authorList>
            <consortium name="The Broad Institute Genomics Platform"/>
            <consortium name="The Broad Institute Genome Sequencing Center for Infectious Disease"/>
            <person name="Wu L."/>
            <person name="Ma J."/>
        </authorList>
    </citation>
    <scope>NUCLEOTIDE SEQUENCE [LARGE SCALE GENOMIC DNA]</scope>
    <source>
        <strain evidence="3">JCM 6833</strain>
    </source>
</reference>
<dbReference type="Proteomes" id="UP001501509">
    <property type="component" value="Unassembled WGS sequence"/>
</dbReference>
<keyword evidence="1" id="KW-0175">Coiled coil</keyword>
<comment type="caution">
    <text evidence="2">The sequence shown here is derived from an EMBL/GenBank/DDBJ whole genome shotgun (WGS) entry which is preliminary data.</text>
</comment>
<evidence type="ECO:0000313" key="3">
    <source>
        <dbReference type="Proteomes" id="UP001501509"/>
    </source>
</evidence>
<dbReference type="RefSeq" id="WP_344537153.1">
    <property type="nucleotide sequence ID" value="NZ_BAAATD010000001.1"/>
</dbReference>
<feature type="coiled-coil region" evidence="1">
    <location>
        <begin position="10"/>
        <end position="55"/>
    </location>
</feature>
<proteinExistence type="predicted"/>
<evidence type="ECO:0000313" key="2">
    <source>
        <dbReference type="EMBL" id="GAA2575319.1"/>
    </source>
</evidence>
<name>A0ABP6BKE5_9ACTN</name>
<dbReference type="EMBL" id="BAAATD010000001">
    <property type="protein sequence ID" value="GAA2575319.1"/>
    <property type="molecule type" value="Genomic_DNA"/>
</dbReference>
<gene>
    <name evidence="2" type="ORF">GCM10010411_04400</name>
</gene>
<evidence type="ECO:0000256" key="1">
    <source>
        <dbReference type="SAM" id="Coils"/>
    </source>
</evidence>
<organism evidence="2 3">
    <name type="scientific">Actinomadura fulvescens</name>
    <dbReference type="NCBI Taxonomy" id="46160"/>
    <lineage>
        <taxon>Bacteria</taxon>
        <taxon>Bacillati</taxon>
        <taxon>Actinomycetota</taxon>
        <taxon>Actinomycetes</taxon>
        <taxon>Streptosporangiales</taxon>
        <taxon>Thermomonosporaceae</taxon>
        <taxon>Actinomadura</taxon>
    </lineage>
</organism>
<keyword evidence="3" id="KW-1185">Reference proteome</keyword>
<sequence length="76" mass="7980">MTVMHDAGTLSELRAAYQAQLAQLAAERDEARRQARRAKDEAASARADLASLRADVSQLLGAAASQLDAIKAKAGS</sequence>